<comment type="caution">
    <text evidence="1">The sequence shown here is derived from an EMBL/GenBank/DDBJ whole genome shotgun (WGS) entry which is preliminary data.</text>
</comment>
<reference evidence="1 2" key="1">
    <citation type="submission" date="2024-03" db="EMBL/GenBank/DDBJ databases">
        <authorList>
            <person name="Martinez-Hernandez J."/>
        </authorList>
    </citation>
    <scope>NUCLEOTIDE SEQUENCE [LARGE SCALE GENOMIC DNA]</scope>
</reference>
<dbReference type="EMBL" id="CAXHTB010000015">
    <property type="protein sequence ID" value="CAL0321219.1"/>
    <property type="molecule type" value="Genomic_DNA"/>
</dbReference>
<evidence type="ECO:0000313" key="2">
    <source>
        <dbReference type="Proteomes" id="UP001497480"/>
    </source>
</evidence>
<dbReference type="Proteomes" id="UP001497480">
    <property type="component" value="Unassembled WGS sequence"/>
</dbReference>
<name>A0AAV1XJB5_LUPLU</name>
<organism evidence="1 2">
    <name type="scientific">Lupinus luteus</name>
    <name type="common">European yellow lupine</name>
    <dbReference type="NCBI Taxonomy" id="3873"/>
    <lineage>
        <taxon>Eukaryota</taxon>
        <taxon>Viridiplantae</taxon>
        <taxon>Streptophyta</taxon>
        <taxon>Embryophyta</taxon>
        <taxon>Tracheophyta</taxon>
        <taxon>Spermatophyta</taxon>
        <taxon>Magnoliopsida</taxon>
        <taxon>eudicotyledons</taxon>
        <taxon>Gunneridae</taxon>
        <taxon>Pentapetalae</taxon>
        <taxon>rosids</taxon>
        <taxon>fabids</taxon>
        <taxon>Fabales</taxon>
        <taxon>Fabaceae</taxon>
        <taxon>Papilionoideae</taxon>
        <taxon>50 kb inversion clade</taxon>
        <taxon>genistoids sensu lato</taxon>
        <taxon>core genistoids</taxon>
        <taxon>Genisteae</taxon>
        <taxon>Lupinus</taxon>
    </lineage>
</organism>
<proteinExistence type="predicted"/>
<sequence>MSIEDGHDGFPGLPQLDPIDDQESILVISNLYRMVQQEPMKRGVGCPTLL</sequence>
<accession>A0AAV1XJB5</accession>
<evidence type="ECO:0000313" key="1">
    <source>
        <dbReference type="EMBL" id="CAL0321219.1"/>
    </source>
</evidence>
<gene>
    <name evidence="1" type="ORF">LLUT_LOCUS22279</name>
</gene>
<protein>
    <submittedName>
        <fullName evidence="1">Uncharacterized protein</fullName>
    </submittedName>
</protein>
<dbReference type="AlphaFoldDB" id="A0AAV1XJB5"/>
<keyword evidence="2" id="KW-1185">Reference proteome</keyword>